<gene>
    <name evidence="2" type="ORF">JOC54_000335</name>
</gene>
<dbReference type="Proteomes" id="UP001179280">
    <property type="component" value="Unassembled WGS sequence"/>
</dbReference>
<name>A0ABS2SNK2_9BACI</name>
<comment type="caution">
    <text evidence="2">The sequence shown here is derived from an EMBL/GenBank/DDBJ whole genome shotgun (WGS) entry which is preliminary data.</text>
</comment>
<reference evidence="2" key="1">
    <citation type="submission" date="2021-01" db="EMBL/GenBank/DDBJ databases">
        <title>Genomic Encyclopedia of Type Strains, Phase IV (KMG-IV): sequencing the most valuable type-strain genomes for metagenomic binning, comparative biology and taxonomic classification.</title>
        <authorList>
            <person name="Goeker M."/>
        </authorList>
    </citation>
    <scope>NUCLEOTIDE SEQUENCE</scope>
    <source>
        <strain evidence="2">DSM 21943</strain>
    </source>
</reference>
<organism evidence="2 3">
    <name type="scientific">Shouchella xiaoxiensis</name>
    <dbReference type="NCBI Taxonomy" id="766895"/>
    <lineage>
        <taxon>Bacteria</taxon>
        <taxon>Bacillati</taxon>
        <taxon>Bacillota</taxon>
        <taxon>Bacilli</taxon>
        <taxon>Bacillales</taxon>
        <taxon>Bacillaceae</taxon>
        <taxon>Shouchella</taxon>
    </lineage>
</organism>
<evidence type="ECO:0000256" key="1">
    <source>
        <dbReference type="SAM" id="Phobius"/>
    </source>
</evidence>
<evidence type="ECO:0000313" key="3">
    <source>
        <dbReference type="Proteomes" id="UP001179280"/>
    </source>
</evidence>
<dbReference type="EMBL" id="JAFBCV010000001">
    <property type="protein sequence ID" value="MBM7837104.1"/>
    <property type="molecule type" value="Genomic_DNA"/>
</dbReference>
<keyword evidence="1" id="KW-1133">Transmembrane helix</keyword>
<accession>A0ABS2SNK2</accession>
<keyword evidence="1" id="KW-0812">Transmembrane</keyword>
<dbReference type="RefSeq" id="WP_204463927.1">
    <property type="nucleotide sequence ID" value="NZ_JAFBCV010000001.1"/>
</dbReference>
<keyword evidence="3" id="KW-1185">Reference proteome</keyword>
<sequence length="270" mass="31248">MKNKFALLFLIVLSMLNLAFFIFRLIFKGNSPFFPELSGEKLIDFPRFLDRFLSSSLNQALLEHSFYQLVIIGFFILIPIALLRAQKFSIGSFTFEGMITKGNTFKNVTISAGAIKYLAQFNSEHSFKVETNKAALSQDFEEYLHDVFSHAIEEVYEEAKIEMSHAVFNSKKKFLTNRDVRIELKNKREIAESGHVVDVKNDEYDYRKGYKNQLLVYVRSLVDTESPSLYIVVSAPLKDLDQHDNHFFKGLANSARSTYDYTYTVKLYDE</sequence>
<protein>
    <submittedName>
        <fullName evidence="2">Uncharacterized protein</fullName>
    </submittedName>
</protein>
<feature type="transmembrane region" description="Helical" evidence="1">
    <location>
        <begin position="7"/>
        <end position="27"/>
    </location>
</feature>
<keyword evidence="1" id="KW-0472">Membrane</keyword>
<feature type="transmembrane region" description="Helical" evidence="1">
    <location>
        <begin position="65"/>
        <end position="83"/>
    </location>
</feature>
<evidence type="ECO:0000313" key="2">
    <source>
        <dbReference type="EMBL" id="MBM7837104.1"/>
    </source>
</evidence>
<proteinExistence type="predicted"/>